<dbReference type="InterPro" id="IPR025421">
    <property type="entry name" value="DUF4148"/>
</dbReference>
<gene>
    <name evidence="1" type="ORF">J2X19_001780</name>
</gene>
<evidence type="ECO:0008006" key="3">
    <source>
        <dbReference type="Google" id="ProtNLM"/>
    </source>
</evidence>
<dbReference type="EMBL" id="JAVDXT010000001">
    <property type="protein sequence ID" value="MDR7377122.1"/>
    <property type="molecule type" value="Genomic_DNA"/>
</dbReference>
<organism evidence="1 2">
    <name type="scientific">Rhodoferax ferrireducens</name>
    <dbReference type="NCBI Taxonomy" id="192843"/>
    <lineage>
        <taxon>Bacteria</taxon>
        <taxon>Pseudomonadati</taxon>
        <taxon>Pseudomonadota</taxon>
        <taxon>Betaproteobacteria</taxon>
        <taxon>Burkholderiales</taxon>
        <taxon>Comamonadaceae</taxon>
        <taxon>Rhodoferax</taxon>
    </lineage>
</organism>
<dbReference type="Proteomes" id="UP001180487">
    <property type="component" value="Unassembled WGS sequence"/>
</dbReference>
<comment type="caution">
    <text evidence="1">The sequence shown here is derived from an EMBL/GenBank/DDBJ whole genome shotgun (WGS) entry which is preliminary data.</text>
</comment>
<reference evidence="1 2" key="1">
    <citation type="submission" date="2023-07" db="EMBL/GenBank/DDBJ databases">
        <title>Sorghum-associated microbial communities from plants grown in Nebraska, USA.</title>
        <authorList>
            <person name="Schachtman D."/>
        </authorList>
    </citation>
    <scope>NUCLEOTIDE SEQUENCE [LARGE SCALE GENOMIC DNA]</scope>
    <source>
        <strain evidence="1 2">BE313</strain>
    </source>
</reference>
<sequence length="107" mass="11061">MPGTSLTLERIFIMKSNFIAAAVVAVAAVFSVAASAEPLNAFLLEQMQAPSTKTRAEVKSEMLQAKKANAASSFNGAIAQQNLAAPRAEKAGAAPQAAAELVKTSQQ</sequence>
<dbReference type="RefSeq" id="WP_310372573.1">
    <property type="nucleotide sequence ID" value="NZ_JAVDXT010000001.1"/>
</dbReference>
<proteinExistence type="predicted"/>
<accession>A0ABU2C718</accession>
<protein>
    <recommendedName>
        <fullName evidence="3">DUF4148 domain-containing protein</fullName>
    </recommendedName>
</protein>
<evidence type="ECO:0000313" key="2">
    <source>
        <dbReference type="Proteomes" id="UP001180487"/>
    </source>
</evidence>
<keyword evidence="2" id="KW-1185">Reference proteome</keyword>
<dbReference type="Pfam" id="PF13663">
    <property type="entry name" value="DUF4148"/>
    <property type="match status" value="1"/>
</dbReference>
<evidence type="ECO:0000313" key="1">
    <source>
        <dbReference type="EMBL" id="MDR7377122.1"/>
    </source>
</evidence>
<name>A0ABU2C718_9BURK</name>